<dbReference type="InterPro" id="IPR011035">
    <property type="entry name" value="Ribosomal_bL25/Gln-tRNA_synth"/>
</dbReference>
<comment type="subunit">
    <text evidence="5">Part of the 50S ribosomal subunit; part of the 5S rRNA/L5/L18/L25 subcomplex. Contacts the 5S rRNA. Binds to the 5S rRNA independently of L5 and L18.</text>
</comment>
<dbReference type="Gene3D" id="2.170.120.20">
    <property type="entry name" value="Ribosomal protein L25, beta domain"/>
    <property type="match status" value="1"/>
</dbReference>
<comment type="caution">
    <text evidence="9">The sequence shown here is derived from an EMBL/GenBank/DDBJ whole genome shotgun (WGS) entry which is preliminary data.</text>
</comment>
<dbReference type="GO" id="GO:0006412">
    <property type="term" value="P:translation"/>
    <property type="evidence" value="ECO:0007669"/>
    <property type="project" value="UniProtKB-UniRule"/>
</dbReference>
<evidence type="ECO:0000256" key="3">
    <source>
        <dbReference type="ARBA" id="ARBA00022980"/>
    </source>
</evidence>
<comment type="function">
    <text evidence="5">This is one of the proteins that binds to the 5S RNA in the ribosome where it forms part of the central protuberance.</text>
</comment>
<keyword evidence="1 5" id="KW-0699">rRNA-binding</keyword>
<dbReference type="GO" id="GO:0003735">
    <property type="term" value="F:structural constituent of ribosome"/>
    <property type="evidence" value="ECO:0007669"/>
    <property type="project" value="InterPro"/>
</dbReference>
<dbReference type="InterPro" id="IPR020056">
    <property type="entry name" value="Rbsml_bL25/Gln-tRNA_synth_N"/>
</dbReference>
<dbReference type="InterPro" id="IPR020057">
    <property type="entry name" value="Ribosomal_bL25_b-dom"/>
</dbReference>
<keyword evidence="4 5" id="KW-0687">Ribonucleoprotein</keyword>
<dbReference type="Gene3D" id="2.40.240.10">
    <property type="entry name" value="Ribosomal Protein L25, Chain P"/>
    <property type="match status" value="1"/>
</dbReference>
<evidence type="ECO:0000256" key="1">
    <source>
        <dbReference type="ARBA" id="ARBA00022730"/>
    </source>
</evidence>
<sequence length="245" mass="26022">MKKHQMSVSKRTLLGRKSKQLRAQKIVPGNVFGKKITSIAVQILQADLIKTYKEAGETGLVEITLDGKNYTVLISNMQKHAVTDNILHVDLHQVDLKEKIHARVPLDIVGIAPAVEQKKGLLLHLLDEIEVEALPTDLPEKISVAITNLKEVGDAIKVSDLNLDKTLTVLTKIEVEVAKIGALLTKDAEKQAAEEAAAKAAAQAQTAAATAAAPGGETAAPSTKEASVAGKPTVEAKSGEKTPSK</sequence>
<evidence type="ECO:0000313" key="10">
    <source>
        <dbReference type="Proteomes" id="UP000034531"/>
    </source>
</evidence>
<name>A0A0G0R9M4_9BACT</name>
<dbReference type="AlphaFoldDB" id="A0A0G0R9M4"/>
<dbReference type="GO" id="GO:0022625">
    <property type="term" value="C:cytosolic large ribosomal subunit"/>
    <property type="evidence" value="ECO:0007669"/>
    <property type="project" value="TreeGrafter"/>
</dbReference>
<dbReference type="InterPro" id="IPR029751">
    <property type="entry name" value="Ribosomal_L25_dom"/>
</dbReference>
<comment type="similarity">
    <text evidence="5">Belongs to the bacterial ribosomal protein bL25 family. CTC subfamily.</text>
</comment>
<protein>
    <recommendedName>
        <fullName evidence="5">Large ribosomal subunit protein bL25</fullName>
    </recommendedName>
    <alternativeName>
        <fullName evidence="5">General stress protein CTC</fullName>
    </alternativeName>
</protein>
<feature type="domain" description="Large ribosomal subunit protein bL25 beta" evidence="8">
    <location>
        <begin position="99"/>
        <end position="180"/>
    </location>
</feature>
<evidence type="ECO:0000256" key="2">
    <source>
        <dbReference type="ARBA" id="ARBA00022884"/>
    </source>
</evidence>
<feature type="domain" description="Large ribosomal subunit protein bL25 L25" evidence="7">
    <location>
        <begin position="7"/>
        <end position="91"/>
    </location>
</feature>
<reference evidence="9 10" key="1">
    <citation type="journal article" date="2015" name="Nature">
        <title>rRNA introns, odd ribosomes, and small enigmatic genomes across a large radiation of phyla.</title>
        <authorList>
            <person name="Brown C.T."/>
            <person name="Hug L.A."/>
            <person name="Thomas B.C."/>
            <person name="Sharon I."/>
            <person name="Castelle C.J."/>
            <person name="Singh A."/>
            <person name="Wilkins M.J."/>
            <person name="Williams K.H."/>
            <person name="Banfield J.F."/>
        </authorList>
    </citation>
    <scope>NUCLEOTIDE SEQUENCE [LARGE SCALE GENOMIC DNA]</scope>
</reference>
<evidence type="ECO:0000259" key="8">
    <source>
        <dbReference type="Pfam" id="PF14693"/>
    </source>
</evidence>
<feature type="compositionally biased region" description="Low complexity" evidence="6">
    <location>
        <begin position="198"/>
        <end position="221"/>
    </location>
</feature>
<dbReference type="Pfam" id="PF14693">
    <property type="entry name" value="Ribosomal_TL5_C"/>
    <property type="match status" value="1"/>
</dbReference>
<dbReference type="InterPro" id="IPR020930">
    <property type="entry name" value="Ribosomal_uL5_bac-type"/>
</dbReference>
<dbReference type="SUPFAM" id="SSF50715">
    <property type="entry name" value="Ribosomal protein L25-like"/>
    <property type="match status" value="1"/>
</dbReference>
<dbReference type="Proteomes" id="UP000034531">
    <property type="component" value="Unassembled WGS sequence"/>
</dbReference>
<organism evidence="9 10">
    <name type="scientific">Candidatus Curtissbacteria bacterium GW2011_GWA1_40_16</name>
    <dbReference type="NCBI Taxonomy" id="1618405"/>
    <lineage>
        <taxon>Bacteria</taxon>
        <taxon>Candidatus Curtissiibacteriota</taxon>
    </lineage>
</organism>
<evidence type="ECO:0000256" key="4">
    <source>
        <dbReference type="ARBA" id="ARBA00023274"/>
    </source>
</evidence>
<dbReference type="HAMAP" id="MF_01334">
    <property type="entry name" value="Ribosomal_bL25_CTC"/>
    <property type="match status" value="1"/>
</dbReference>
<dbReference type="PANTHER" id="PTHR33284">
    <property type="entry name" value="RIBOSOMAL PROTEIN L25/GLN-TRNA SYNTHETASE, ANTI-CODON-BINDING DOMAIN-CONTAINING PROTEIN"/>
    <property type="match status" value="1"/>
</dbReference>
<dbReference type="GO" id="GO:0008097">
    <property type="term" value="F:5S rRNA binding"/>
    <property type="evidence" value="ECO:0007669"/>
    <property type="project" value="InterPro"/>
</dbReference>
<dbReference type="InterPro" id="IPR001021">
    <property type="entry name" value="Ribosomal_bL25_long"/>
</dbReference>
<evidence type="ECO:0000256" key="5">
    <source>
        <dbReference type="HAMAP-Rule" id="MF_01334"/>
    </source>
</evidence>
<dbReference type="NCBIfam" id="TIGR00731">
    <property type="entry name" value="bL25_bact_ctc"/>
    <property type="match status" value="1"/>
</dbReference>
<accession>A0A0G0R9M4</accession>
<dbReference type="InterPro" id="IPR037121">
    <property type="entry name" value="Ribosomal_bL25_C"/>
</dbReference>
<dbReference type="Pfam" id="PF01386">
    <property type="entry name" value="Ribosomal_L25p"/>
    <property type="match status" value="1"/>
</dbReference>
<evidence type="ECO:0000259" key="7">
    <source>
        <dbReference type="Pfam" id="PF01386"/>
    </source>
</evidence>
<keyword evidence="2 5" id="KW-0694">RNA-binding</keyword>
<dbReference type="CDD" id="cd00495">
    <property type="entry name" value="Ribosomal_L25_TL5_CTC"/>
    <property type="match status" value="1"/>
</dbReference>
<feature type="region of interest" description="Disordered" evidence="6">
    <location>
        <begin position="194"/>
        <end position="245"/>
    </location>
</feature>
<proteinExistence type="inferred from homology"/>
<evidence type="ECO:0000313" key="9">
    <source>
        <dbReference type="EMBL" id="KKR49439.1"/>
    </source>
</evidence>
<keyword evidence="3 5" id="KW-0689">Ribosomal protein</keyword>
<evidence type="ECO:0000256" key="6">
    <source>
        <dbReference type="SAM" id="MobiDB-lite"/>
    </source>
</evidence>
<gene>
    <name evidence="5" type="primary">rplY</name>
    <name evidence="5" type="synonym">ctc</name>
    <name evidence="9" type="ORF">UT84_C0027G0008</name>
</gene>
<dbReference type="EMBL" id="LBYI01000027">
    <property type="protein sequence ID" value="KKR49439.1"/>
    <property type="molecule type" value="Genomic_DNA"/>
</dbReference>
<dbReference type="PANTHER" id="PTHR33284:SF1">
    <property type="entry name" value="RIBOSOMAL PROTEIN L25_GLN-TRNA SYNTHETASE, ANTI-CODON-BINDING DOMAIN-CONTAINING PROTEIN"/>
    <property type="match status" value="1"/>
</dbReference>